<dbReference type="AlphaFoldDB" id="A0A1W6Z249"/>
<dbReference type="EMBL" id="CP021109">
    <property type="protein sequence ID" value="ARP87410.1"/>
    <property type="molecule type" value="Genomic_DNA"/>
</dbReference>
<name>A0A1W6Z249_9BORD</name>
<dbReference type="InterPro" id="IPR005175">
    <property type="entry name" value="PPC_dom"/>
</dbReference>
<dbReference type="PROSITE" id="PS51742">
    <property type="entry name" value="PPC"/>
    <property type="match status" value="1"/>
</dbReference>
<sequence length="183" mass="19912">MTASPTIRMLRHPGPVAPTRWTSVENPGAPALRLELPAGGNLYESLVTPLQARGIAACAINIMDGDFERAAYCLARPMPDIEQVIAYTAPIMVRRHLRMVGAGATLGEDERGAPLLHCHGLLVDDQGVLIGGHLLTERCVIGAGGCVAYVHALRETRLTRRFDPQIRLAVFQPEPKGDFHVRH</sequence>
<keyword evidence="3" id="KW-1185">Reference proteome</keyword>
<accession>A0A1W6Z249</accession>
<feature type="domain" description="PPC" evidence="1">
    <location>
        <begin position="25"/>
        <end position="174"/>
    </location>
</feature>
<evidence type="ECO:0000259" key="1">
    <source>
        <dbReference type="PROSITE" id="PS51742"/>
    </source>
</evidence>
<dbReference type="SUPFAM" id="SSF117856">
    <property type="entry name" value="AF0104/ALDC/Ptd012-like"/>
    <property type="match status" value="1"/>
</dbReference>
<reference evidence="2 3" key="1">
    <citation type="submission" date="2017-05" db="EMBL/GenBank/DDBJ databases">
        <title>Complete and WGS of Bordetella genogroups.</title>
        <authorList>
            <person name="Spilker T."/>
            <person name="LiPuma J."/>
        </authorList>
    </citation>
    <scope>NUCLEOTIDE SEQUENCE [LARGE SCALE GENOMIC DNA]</scope>
    <source>
        <strain evidence="2 3">AU17164</strain>
    </source>
</reference>
<dbReference type="RefSeq" id="WP_086072844.1">
    <property type="nucleotide sequence ID" value="NZ_CP021109.1"/>
</dbReference>
<evidence type="ECO:0000313" key="3">
    <source>
        <dbReference type="Proteomes" id="UP000194139"/>
    </source>
</evidence>
<dbReference type="Proteomes" id="UP000194139">
    <property type="component" value="Chromosome"/>
</dbReference>
<protein>
    <recommendedName>
        <fullName evidence="1">PPC domain-containing protein</fullName>
    </recommendedName>
</protein>
<dbReference type="Pfam" id="PF03479">
    <property type="entry name" value="PCC"/>
    <property type="match status" value="1"/>
</dbReference>
<dbReference type="Gene3D" id="3.30.1330.80">
    <property type="entry name" value="Hypothetical protein, similar to alpha- acetolactate decarboxylase, domain 2"/>
    <property type="match status" value="1"/>
</dbReference>
<organism evidence="2 3">
    <name type="scientific">Bordetella genomosp. 9</name>
    <dbReference type="NCBI Taxonomy" id="1416803"/>
    <lineage>
        <taxon>Bacteria</taxon>
        <taxon>Pseudomonadati</taxon>
        <taxon>Pseudomonadota</taxon>
        <taxon>Betaproteobacteria</taxon>
        <taxon>Burkholderiales</taxon>
        <taxon>Alcaligenaceae</taxon>
        <taxon>Bordetella</taxon>
    </lineage>
</organism>
<evidence type="ECO:0000313" key="2">
    <source>
        <dbReference type="EMBL" id="ARP87410.1"/>
    </source>
</evidence>
<proteinExistence type="predicted"/>
<gene>
    <name evidence="2" type="ORF">CAL13_15220</name>
</gene>